<organism evidence="2 3">
    <name type="scientific">Vespula squamosa</name>
    <name type="common">Southern yellow jacket</name>
    <name type="synonym">Wasp</name>
    <dbReference type="NCBI Taxonomy" id="30214"/>
    <lineage>
        <taxon>Eukaryota</taxon>
        <taxon>Metazoa</taxon>
        <taxon>Ecdysozoa</taxon>
        <taxon>Arthropoda</taxon>
        <taxon>Hexapoda</taxon>
        <taxon>Insecta</taxon>
        <taxon>Pterygota</taxon>
        <taxon>Neoptera</taxon>
        <taxon>Endopterygota</taxon>
        <taxon>Hymenoptera</taxon>
        <taxon>Apocrita</taxon>
        <taxon>Aculeata</taxon>
        <taxon>Vespoidea</taxon>
        <taxon>Vespidae</taxon>
        <taxon>Vespinae</taxon>
        <taxon>Vespula</taxon>
    </lineage>
</organism>
<keyword evidence="3" id="KW-1185">Reference proteome</keyword>
<dbReference type="AlphaFoldDB" id="A0ABD2BAV3"/>
<feature type="compositionally biased region" description="Basic and acidic residues" evidence="1">
    <location>
        <begin position="42"/>
        <end position="60"/>
    </location>
</feature>
<dbReference type="EMBL" id="JAUDFV010000111">
    <property type="protein sequence ID" value="KAL2729795.1"/>
    <property type="molecule type" value="Genomic_DNA"/>
</dbReference>
<gene>
    <name evidence="2" type="ORF">V1478_005542</name>
</gene>
<comment type="caution">
    <text evidence="2">The sequence shown here is derived from an EMBL/GenBank/DDBJ whole genome shotgun (WGS) entry which is preliminary data.</text>
</comment>
<accession>A0ABD2BAV3</accession>
<protein>
    <submittedName>
        <fullName evidence="2">Uncharacterized protein</fullName>
    </submittedName>
</protein>
<feature type="region of interest" description="Disordered" evidence="1">
    <location>
        <begin position="1"/>
        <end position="66"/>
    </location>
</feature>
<dbReference type="Proteomes" id="UP001607302">
    <property type="component" value="Unassembled WGS sequence"/>
</dbReference>
<feature type="compositionally biased region" description="Basic and acidic residues" evidence="1">
    <location>
        <begin position="13"/>
        <end position="31"/>
    </location>
</feature>
<evidence type="ECO:0000313" key="3">
    <source>
        <dbReference type="Proteomes" id="UP001607302"/>
    </source>
</evidence>
<proteinExistence type="predicted"/>
<reference evidence="2 3" key="1">
    <citation type="journal article" date="2024" name="Ann. Entomol. Soc. Am.">
        <title>Genomic analyses of the southern and eastern yellowjacket wasps (Hymenoptera: Vespidae) reveal evolutionary signatures of social life.</title>
        <authorList>
            <person name="Catto M.A."/>
            <person name="Caine P.B."/>
            <person name="Orr S.E."/>
            <person name="Hunt B.G."/>
            <person name="Goodisman M.A.D."/>
        </authorList>
    </citation>
    <scope>NUCLEOTIDE SEQUENCE [LARGE SCALE GENOMIC DNA]</scope>
    <source>
        <strain evidence="2">233</strain>
        <tissue evidence="2">Head and thorax</tissue>
    </source>
</reference>
<name>A0ABD2BAV3_VESSQ</name>
<evidence type="ECO:0000256" key="1">
    <source>
        <dbReference type="SAM" id="MobiDB-lite"/>
    </source>
</evidence>
<sequence>MREWGNSIGVNPERNDGKNKGRETKEDREIQIPDIQGNRRRRDPEIFRVQEKGVAQEDNSKIQGKK</sequence>
<evidence type="ECO:0000313" key="2">
    <source>
        <dbReference type="EMBL" id="KAL2729795.1"/>
    </source>
</evidence>